<name>A0A222G300_9GAMM</name>
<dbReference type="Proteomes" id="UP000202259">
    <property type="component" value="Chromosome"/>
</dbReference>
<organism evidence="3 5">
    <name type="scientific">Cognaticolwellia beringensis</name>
    <dbReference type="NCBI Taxonomy" id="1967665"/>
    <lineage>
        <taxon>Bacteria</taxon>
        <taxon>Pseudomonadati</taxon>
        <taxon>Pseudomonadota</taxon>
        <taxon>Gammaproteobacteria</taxon>
        <taxon>Alteromonadales</taxon>
        <taxon>Colwelliaceae</taxon>
        <taxon>Cognaticolwellia</taxon>
    </lineage>
</organism>
<reference evidence="3 5" key="1">
    <citation type="submission" date="2017-08" db="EMBL/GenBank/DDBJ databases">
        <title>Complete genome of Colwellia sp. NB097-1, a psychrophile bacterium ioslated from Bering Sea.</title>
        <authorList>
            <person name="Chen X."/>
        </authorList>
    </citation>
    <scope>NUCLEOTIDE SEQUENCE [LARGE SCALE GENOMIC DNA]</scope>
    <source>
        <strain evidence="3 5">NB097-1</strain>
    </source>
</reference>
<sequence length="356" mass="40406">MIKLLSLKGFKSFSEIDIPFKPLTLFSGLNNSGKSSIIQSLRMYVKACDNKSPFIEGYGSLRELRSKLSHPSEPVTIKLEYSSDDVDQLILHEDEDKQSYPEKSLVFSFLSADRLGPQTYLPLSNNYTHFPKIGDRGEFVYEFIDKLERSIVPDTMQHENSQGDILPLAIKGWLSEISPNVDFLYQLNSKVDIAQATFDEFRPKNVGFGLSHALPIISTILGHVATKPIHDWDEDWGKEWDERRLNNTLIVIENPETHLHPRGQTAMGVLLAMAASHGVQIVLETHSDHLMDGIRLACKEKLISNDDVIFHYLSKENSESETKIQTPSIDENGKLSFWPNGFFDQSMKIRAKLARK</sequence>
<dbReference type="PANTHER" id="PTHR43581:SF2">
    <property type="entry name" value="EXCINUCLEASE ATPASE SUBUNIT"/>
    <property type="match status" value="1"/>
</dbReference>
<evidence type="ECO:0000313" key="4">
    <source>
        <dbReference type="EMBL" id="ASP47391.1"/>
    </source>
</evidence>
<evidence type="ECO:0000313" key="5">
    <source>
        <dbReference type="Proteomes" id="UP000202259"/>
    </source>
</evidence>
<evidence type="ECO:0000259" key="1">
    <source>
        <dbReference type="Pfam" id="PF12476"/>
    </source>
</evidence>
<gene>
    <name evidence="3" type="ORF">B5D82_00070</name>
    <name evidence="4" type="ORF">B5D82_06230</name>
</gene>
<dbReference type="InterPro" id="IPR041685">
    <property type="entry name" value="AAA_GajA/Old/RecF-like"/>
</dbReference>
<dbReference type="EMBL" id="CP020465">
    <property type="protein sequence ID" value="ASP46308.1"/>
    <property type="molecule type" value="Genomic_DNA"/>
</dbReference>
<keyword evidence="5" id="KW-1185">Reference proteome</keyword>
<dbReference type="Gene3D" id="3.40.50.300">
    <property type="entry name" value="P-loop containing nucleotide triphosphate hydrolases"/>
    <property type="match status" value="1"/>
</dbReference>
<dbReference type="SUPFAM" id="SSF52540">
    <property type="entry name" value="P-loop containing nucleoside triphosphate hydrolases"/>
    <property type="match status" value="1"/>
</dbReference>
<dbReference type="InterPro" id="IPR027417">
    <property type="entry name" value="P-loop_NTPase"/>
</dbReference>
<dbReference type="InterPro" id="IPR022532">
    <property type="entry name" value="DUF3696"/>
</dbReference>
<dbReference type="InterPro" id="IPR014592">
    <property type="entry name" value="P-loop_UCP034888"/>
</dbReference>
<dbReference type="Pfam" id="PF13175">
    <property type="entry name" value="AAA_15"/>
    <property type="match status" value="2"/>
</dbReference>
<feature type="domain" description="DUF3696" evidence="1">
    <location>
        <begin position="303"/>
        <end position="348"/>
    </location>
</feature>
<dbReference type="KEGG" id="cber:B5D82_00070"/>
<feature type="domain" description="Endonuclease GajA/Old nuclease/RecF-like AAA" evidence="2">
    <location>
        <begin position="1"/>
        <end position="84"/>
    </location>
</feature>
<dbReference type="KEGG" id="cber:B5D82_06230"/>
<accession>A0A222G300</accession>
<dbReference type="AlphaFoldDB" id="A0A222G300"/>
<dbReference type="EMBL" id="CP020465">
    <property type="protein sequence ID" value="ASP47391.1"/>
    <property type="molecule type" value="Genomic_DNA"/>
</dbReference>
<protein>
    <submittedName>
        <fullName evidence="3">DUF3696 domain-containing protein</fullName>
    </submittedName>
</protein>
<feature type="domain" description="Endonuclease GajA/Old nuclease/RecF-like AAA" evidence="2">
    <location>
        <begin position="187"/>
        <end position="290"/>
    </location>
</feature>
<dbReference type="OrthoDB" id="9795626at2"/>
<dbReference type="Pfam" id="PF12476">
    <property type="entry name" value="DUF3696"/>
    <property type="match status" value="1"/>
</dbReference>
<dbReference type="PIRSF" id="PIRSF034888">
    <property type="entry name" value="P-loop_UCP034888"/>
    <property type="match status" value="1"/>
</dbReference>
<evidence type="ECO:0000259" key="2">
    <source>
        <dbReference type="Pfam" id="PF13175"/>
    </source>
</evidence>
<proteinExistence type="predicted"/>
<dbReference type="PANTHER" id="PTHR43581">
    <property type="entry name" value="ATP/GTP PHOSPHATASE"/>
    <property type="match status" value="1"/>
</dbReference>
<dbReference type="RefSeq" id="WP_081148185.1">
    <property type="nucleotide sequence ID" value="NZ_CP020465.1"/>
</dbReference>
<dbReference type="InterPro" id="IPR051396">
    <property type="entry name" value="Bact_Antivir_Def_Nuclease"/>
</dbReference>
<evidence type="ECO:0000313" key="3">
    <source>
        <dbReference type="EMBL" id="ASP46308.1"/>
    </source>
</evidence>